<keyword evidence="2 6" id="KW-0963">Cytoplasm</keyword>
<evidence type="ECO:0000256" key="4">
    <source>
        <dbReference type="ARBA" id="ARBA00023242"/>
    </source>
</evidence>
<evidence type="ECO:0000313" key="9">
    <source>
        <dbReference type="EnsemblProtists" id="EKX45793"/>
    </source>
</evidence>
<dbReference type="eggNOG" id="KOG0184">
    <property type="taxonomic scope" value="Eukaryota"/>
</dbReference>
<dbReference type="OrthoDB" id="431557at2759"/>
<dbReference type="Gene3D" id="3.60.20.10">
    <property type="entry name" value="Glutamine Phosphoribosylpyrophosphate, subunit 1, domain 1"/>
    <property type="match status" value="1"/>
</dbReference>
<dbReference type="Pfam" id="PF10584">
    <property type="entry name" value="Proteasome_A_N"/>
    <property type="match status" value="1"/>
</dbReference>
<evidence type="ECO:0000256" key="3">
    <source>
        <dbReference type="ARBA" id="ARBA00022942"/>
    </source>
</evidence>
<keyword evidence="10" id="KW-1185">Reference proteome</keyword>
<accession>L1JB89</accession>
<dbReference type="PROSITE" id="PS51475">
    <property type="entry name" value="PROTEASOME_ALPHA_2"/>
    <property type="match status" value="1"/>
</dbReference>
<sequence>MSSIGTGYDLYTTSYSPDGRVFQVEYAGKAVESSGTAVGVRCKDGVVLGFEKLVISKMLVEGSSRRLLTVDDHVGMAVSGLLADGRQLVNRARDEAASYKEFYGEPIPGKVLAERVAGFVHAYTMYWSVRPFGASVLIGGVDKDGPFLWMIEPSGLTYNYFGCAIGKGKQPAKVEMEKIKLNETTCREVLKEVARIIHSVHDDVKDKDFELELSWICEESGWKHKMVPKELAQQAEEEAKKALEEDMDDE</sequence>
<dbReference type="FunFam" id="3.60.20.10:FF:000007">
    <property type="entry name" value="Proteasome subunit alpha type"/>
    <property type="match status" value="1"/>
</dbReference>
<dbReference type="Pfam" id="PF00227">
    <property type="entry name" value="Proteasome"/>
    <property type="match status" value="1"/>
</dbReference>
<gene>
    <name evidence="8" type="ORF">GUITHDRAFT_86912</name>
</gene>
<dbReference type="GO" id="GO:0019773">
    <property type="term" value="C:proteasome core complex, alpha-subunit complex"/>
    <property type="evidence" value="ECO:0007669"/>
    <property type="project" value="UniProtKB-UniRule"/>
</dbReference>
<evidence type="ECO:0000256" key="5">
    <source>
        <dbReference type="PROSITE-ProRule" id="PRU00808"/>
    </source>
</evidence>
<dbReference type="GeneID" id="17302594"/>
<comment type="similarity">
    <text evidence="5 6">Belongs to the peptidase T1A family.</text>
</comment>
<keyword evidence="3 5" id="KW-0647">Proteasome</keyword>
<comment type="function">
    <text evidence="1">The proteasome is a multicatalytic proteinase complex which is characterized by its ability to cleave peptides with Arg, Phe, Tyr, Leu, and Glu adjacent to the leaving group at neutral or slightly basic pH. The proteasome has an ATP-dependent proteolytic activity.</text>
</comment>
<dbReference type="GO" id="GO:0006511">
    <property type="term" value="P:ubiquitin-dependent protein catabolic process"/>
    <property type="evidence" value="ECO:0007669"/>
    <property type="project" value="InterPro"/>
</dbReference>
<evidence type="ECO:0000313" key="8">
    <source>
        <dbReference type="EMBL" id="EKX45793.1"/>
    </source>
</evidence>
<keyword evidence="4 6" id="KW-0539">Nucleus</keyword>
<dbReference type="CDD" id="cd03751">
    <property type="entry name" value="proteasome_alpha_type_3"/>
    <property type="match status" value="1"/>
</dbReference>
<dbReference type="InterPro" id="IPR050115">
    <property type="entry name" value="Proteasome_alpha"/>
</dbReference>
<evidence type="ECO:0000256" key="6">
    <source>
        <dbReference type="RuleBase" id="RU000551"/>
    </source>
</evidence>
<dbReference type="PANTHER" id="PTHR11599">
    <property type="entry name" value="PROTEASOME SUBUNIT ALPHA/BETA"/>
    <property type="match status" value="1"/>
</dbReference>
<dbReference type="KEGG" id="gtt:GUITHDRAFT_86912"/>
<dbReference type="InterPro" id="IPR029055">
    <property type="entry name" value="Ntn_hydrolases_N"/>
</dbReference>
<dbReference type="PROSITE" id="PS00388">
    <property type="entry name" value="PROTEASOME_ALPHA_1"/>
    <property type="match status" value="1"/>
</dbReference>
<dbReference type="EnsemblProtists" id="EKX45793">
    <property type="protein sequence ID" value="EKX45793"/>
    <property type="gene ID" value="GUITHDRAFT_86912"/>
</dbReference>
<dbReference type="InterPro" id="IPR023332">
    <property type="entry name" value="Proteasome_alpha-type"/>
</dbReference>
<comment type="subcellular location">
    <subcellularLocation>
        <location evidence="6">Cytoplasm</location>
    </subcellularLocation>
    <subcellularLocation>
        <location evidence="6">Nucleus</location>
    </subcellularLocation>
</comment>
<dbReference type="InterPro" id="IPR001353">
    <property type="entry name" value="Proteasome_sua/b"/>
</dbReference>
<dbReference type="InterPro" id="IPR000426">
    <property type="entry name" value="Proteasome_asu_N"/>
</dbReference>
<dbReference type="OMA" id="RVSMYMH"/>
<name>L1JB89_GUITC</name>
<dbReference type="GO" id="GO:0005737">
    <property type="term" value="C:cytoplasm"/>
    <property type="evidence" value="ECO:0007669"/>
    <property type="project" value="UniProtKB-SubCell"/>
</dbReference>
<dbReference type="Proteomes" id="UP000011087">
    <property type="component" value="Unassembled WGS sequence"/>
</dbReference>
<dbReference type="EMBL" id="JH992997">
    <property type="protein sequence ID" value="EKX45793.1"/>
    <property type="molecule type" value="Genomic_DNA"/>
</dbReference>
<dbReference type="STRING" id="905079.L1JB89"/>
<evidence type="ECO:0000256" key="2">
    <source>
        <dbReference type="ARBA" id="ARBA00022490"/>
    </source>
</evidence>
<dbReference type="AlphaFoldDB" id="L1JB89"/>
<evidence type="ECO:0000313" key="10">
    <source>
        <dbReference type="Proteomes" id="UP000011087"/>
    </source>
</evidence>
<dbReference type="SUPFAM" id="SSF56235">
    <property type="entry name" value="N-terminal nucleophile aminohydrolases (Ntn hydrolases)"/>
    <property type="match status" value="1"/>
</dbReference>
<dbReference type="GO" id="GO:0005634">
    <property type="term" value="C:nucleus"/>
    <property type="evidence" value="ECO:0007669"/>
    <property type="project" value="UniProtKB-SubCell"/>
</dbReference>
<dbReference type="HOGENOM" id="CLU_035750_0_0_1"/>
<reference evidence="10" key="2">
    <citation type="submission" date="2012-11" db="EMBL/GenBank/DDBJ databases">
        <authorList>
            <person name="Kuo A."/>
            <person name="Curtis B.A."/>
            <person name="Tanifuji G."/>
            <person name="Burki F."/>
            <person name="Gruber A."/>
            <person name="Irimia M."/>
            <person name="Maruyama S."/>
            <person name="Arias M.C."/>
            <person name="Ball S.G."/>
            <person name="Gile G.H."/>
            <person name="Hirakawa Y."/>
            <person name="Hopkins J.F."/>
            <person name="Rensing S.A."/>
            <person name="Schmutz J."/>
            <person name="Symeonidi A."/>
            <person name="Elias M."/>
            <person name="Eveleigh R.J."/>
            <person name="Herman E.K."/>
            <person name="Klute M.J."/>
            <person name="Nakayama T."/>
            <person name="Obornik M."/>
            <person name="Reyes-Prieto A."/>
            <person name="Armbrust E.V."/>
            <person name="Aves S.J."/>
            <person name="Beiko R.G."/>
            <person name="Coutinho P."/>
            <person name="Dacks J.B."/>
            <person name="Durnford D.G."/>
            <person name="Fast N.M."/>
            <person name="Green B.R."/>
            <person name="Grisdale C."/>
            <person name="Hempe F."/>
            <person name="Henrissat B."/>
            <person name="Hoppner M.P."/>
            <person name="Ishida K.-I."/>
            <person name="Kim E."/>
            <person name="Koreny L."/>
            <person name="Kroth P.G."/>
            <person name="Liu Y."/>
            <person name="Malik S.-B."/>
            <person name="Maier U.G."/>
            <person name="McRose D."/>
            <person name="Mock T."/>
            <person name="Neilson J.A."/>
            <person name="Onodera N.T."/>
            <person name="Poole A.M."/>
            <person name="Pritham E.J."/>
            <person name="Richards T.A."/>
            <person name="Rocap G."/>
            <person name="Roy S.W."/>
            <person name="Sarai C."/>
            <person name="Schaack S."/>
            <person name="Shirato S."/>
            <person name="Slamovits C.H."/>
            <person name="Spencer D.F."/>
            <person name="Suzuki S."/>
            <person name="Worden A.Z."/>
            <person name="Zauner S."/>
            <person name="Barry K."/>
            <person name="Bell C."/>
            <person name="Bharti A.K."/>
            <person name="Crow J.A."/>
            <person name="Grimwood J."/>
            <person name="Kramer R."/>
            <person name="Lindquist E."/>
            <person name="Lucas S."/>
            <person name="Salamov A."/>
            <person name="McFadden G.I."/>
            <person name="Lane C.E."/>
            <person name="Keeling P.J."/>
            <person name="Gray M.W."/>
            <person name="Grigoriev I.V."/>
            <person name="Archibald J.M."/>
        </authorList>
    </citation>
    <scope>NUCLEOTIDE SEQUENCE</scope>
    <source>
        <strain evidence="10">CCMP2712</strain>
    </source>
</reference>
<evidence type="ECO:0000259" key="7">
    <source>
        <dbReference type="PROSITE" id="PS00388"/>
    </source>
</evidence>
<comment type="subunit">
    <text evidence="6">The 26S proteasome consists of a 20S proteasome core and two 19S regulatory subunits.</text>
</comment>
<reference evidence="8 10" key="1">
    <citation type="journal article" date="2012" name="Nature">
        <title>Algal genomes reveal evolutionary mosaicism and the fate of nucleomorphs.</title>
        <authorList>
            <consortium name="DOE Joint Genome Institute"/>
            <person name="Curtis B.A."/>
            <person name="Tanifuji G."/>
            <person name="Burki F."/>
            <person name="Gruber A."/>
            <person name="Irimia M."/>
            <person name="Maruyama S."/>
            <person name="Arias M.C."/>
            <person name="Ball S.G."/>
            <person name="Gile G.H."/>
            <person name="Hirakawa Y."/>
            <person name="Hopkins J.F."/>
            <person name="Kuo A."/>
            <person name="Rensing S.A."/>
            <person name="Schmutz J."/>
            <person name="Symeonidi A."/>
            <person name="Elias M."/>
            <person name="Eveleigh R.J."/>
            <person name="Herman E.K."/>
            <person name="Klute M.J."/>
            <person name="Nakayama T."/>
            <person name="Obornik M."/>
            <person name="Reyes-Prieto A."/>
            <person name="Armbrust E.V."/>
            <person name="Aves S.J."/>
            <person name="Beiko R.G."/>
            <person name="Coutinho P."/>
            <person name="Dacks J.B."/>
            <person name="Durnford D.G."/>
            <person name="Fast N.M."/>
            <person name="Green B.R."/>
            <person name="Grisdale C.J."/>
            <person name="Hempel F."/>
            <person name="Henrissat B."/>
            <person name="Hoppner M.P."/>
            <person name="Ishida K."/>
            <person name="Kim E."/>
            <person name="Koreny L."/>
            <person name="Kroth P.G."/>
            <person name="Liu Y."/>
            <person name="Malik S.B."/>
            <person name="Maier U.G."/>
            <person name="McRose D."/>
            <person name="Mock T."/>
            <person name="Neilson J.A."/>
            <person name="Onodera N.T."/>
            <person name="Poole A.M."/>
            <person name="Pritham E.J."/>
            <person name="Richards T.A."/>
            <person name="Rocap G."/>
            <person name="Roy S.W."/>
            <person name="Sarai C."/>
            <person name="Schaack S."/>
            <person name="Shirato S."/>
            <person name="Slamovits C.H."/>
            <person name="Spencer D.F."/>
            <person name="Suzuki S."/>
            <person name="Worden A.Z."/>
            <person name="Zauner S."/>
            <person name="Barry K."/>
            <person name="Bell C."/>
            <person name="Bharti A.K."/>
            <person name="Crow J.A."/>
            <person name="Grimwood J."/>
            <person name="Kramer R."/>
            <person name="Lindquist E."/>
            <person name="Lucas S."/>
            <person name="Salamov A."/>
            <person name="McFadden G.I."/>
            <person name="Lane C.E."/>
            <person name="Keeling P.J."/>
            <person name="Gray M.W."/>
            <person name="Grigoriev I.V."/>
            <person name="Archibald J.M."/>
        </authorList>
    </citation>
    <scope>NUCLEOTIDE SEQUENCE</scope>
    <source>
        <strain evidence="8 10">CCMP2712</strain>
    </source>
</reference>
<protein>
    <recommendedName>
        <fullName evidence="6">Proteasome subunit alpha type</fullName>
    </recommendedName>
</protein>
<dbReference type="RefSeq" id="XP_005832773.1">
    <property type="nucleotide sequence ID" value="XM_005832716.1"/>
</dbReference>
<reference evidence="9" key="3">
    <citation type="submission" date="2016-03" db="UniProtKB">
        <authorList>
            <consortium name="EnsemblProtists"/>
        </authorList>
    </citation>
    <scope>IDENTIFICATION</scope>
</reference>
<organism evidence="8">
    <name type="scientific">Guillardia theta (strain CCMP2712)</name>
    <name type="common">Cryptophyte</name>
    <dbReference type="NCBI Taxonomy" id="905079"/>
    <lineage>
        <taxon>Eukaryota</taxon>
        <taxon>Cryptophyceae</taxon>
        <taxon>Pyrenomonadales</taxon>
        <taxon>Geminigeraceae</taxon>
        <taxon>Guillardia</taxon>
    </lineage>
</organism>
<dbReference type="PaxDb" id="55529-EKX45793"/>
<proteinExistence type="inferred from homology"/>
<evidence type="ECO:0000256" key="1">
    <source>
        <dbReference type="ARBA" id="ARBA00002000"/>
    </source>
</evidence>
<feature type="domain" description="Proteasome alpha-type subunits" evidence="7">
    <location>
        <begin position="8"/>
        <end position="30"/>
    </location>
</feature>
<dbReference type="SMART" id="SM00948">
    <property type="entry name" value="Proteasome_A_N"/>
    <property type="match status" value="1"/>
</dbReference>